<proteinExistence type="predicted"/>
<keyword evidence="2" id="KW-1185">Reference proteome</keyword>
<dbReference type="AlphaFoldDB" id="A0A9X3D6U6"/>
<sequence length="146" mass="15438">MADFGGITDEHSVIDVITEAAAAPVKLSVAADADRLTIVRSVVERTLFVDDWNVDDVADVKLGVDEICSQLIAAAEPGSCIEVAVAAGPVGAIVQIDGWPEGDFEVDTNGFGWRVVETVTDAQSVAYVGDGRRRQVVVRVAKSRTP</sequence>
<dbReference type="InterPro" id="IPR036890">
    <property type="entry name" value="HATPase_C_sf"/>
</dbReference>
<accession>A0A9X3D6U6</accession>
<dbReference type="Gene3D" id="3.30.565.10">
    <property type="entry name" value="Histidine kinase-like ATPase, C-terminal domain"/>
    <property type="match status" value="1"/>
</dbReference>
<evidence type="ECO:0000313" key="1">
    <source>
        <dbReference type="EMBL" id="MCX2965777.1"/>
    </source>
</evidence>
<organism evidence="1 2">
    <name type="scientific">Gordonia aquimaris</name>
    <dbReference type="NCBI Taxonomy" id="2984863"/>
    <lineage>
        <taxon>Bacteria</taxon>
        <taxon>Bacillati</taxon>
        <taxon>Actinomycetota</taxon>
        <taxon>Actinomycetes</taxon>
        <taxon>Mycobacteriales</taxon>
        <taxon>Gordoniaceae</taxon>
        <taxon>Gordonia</taxon>
    </lineage>
</organism>
<name>A0A9X3D6U6_9ACTN</name>
<gene>
    <name evidence="1" type="ORF">OSB52_16945</name>
</gene>
<comment type="caution">
    <text evidence="1">The sequence shown here is derived from an EMBL/GenBank/DDBJ whole genome shotgun (WGS) entry which is preliminary data.</text>
</comment>
<dbReference type="EMBL" id="JAPKFM010000019">
    <property type="protein sequence ID" value="MCX2965777.1"/>
    <property type="molecule type" value="Genomic_DNA"/>
</dbReference>
<dbReference type="Proteomes" id="UP001143347">
    <property type="component" value="Unassembled WGS sequence"/>
</dbReference>
<protein>
    <submittedName>
        <fullName evidence="1">Anti-sigma factor</fullName>
    </submittedName>
</protein>
<evidence type="ECO:0000313" key="2">
    <source>
        <dbReference type="Proteomes" id="UP001143347"/>
    </source>
</evidence>
<reference evidence="1" key="1">
    <citation type="submission" date="2022-10" db="EMBL/GenBank/DDBJ databases">
        <title>WGS of marine actinomycetes from Thailand.</title>
        <authorList>
            <person name="Thawai C."/>
        </authorList>
    </citation>
    <scope>NUCLEOTIDE SEQUENCE</scope>
    <source>
        <strain evidence="1">SW21</strain>
    </source>
</reference>
<dbReference type="RefSeq" id="WP_235721916.1">
    <property type="nucleotide sequence ID" value="NZ_JAPKFM010000019.1"/>
</dbReference>